<dbReference type="RefSeq" id="WP_013718584.1">
    <property type="nucleotide sequence ID" value="NC_015416.1"/>
</dbReference>
<dbReference type="OrthoDB" id="117764at2157"/>
<protein>
    <recommendedName>
        <fullName evidence="3">Type II toxin-antitoxin system HicA family toxin</fullName>
    </recommendedName>
</protein>
<dbReference type="Proteomes" id="UP000007807">
    <property type="component" value="Chromosome"/>
</dbReference>
<evidence type="ECO:0000313" key="2">
    <source>
        <dbReference type="Proteomes" id="UP000007807"/>
    </source>
</evidence>
<dbReference type="GeneID" id="10460431"/>
<reference evidence="1 2" key="1">
    <citation type="journal article" date="2011" name="J. Bacteriol.">
        <title>Complete genome sequence of Methanosaeta concilii, a specialist in aceticlastic methanogenesis.</title>
        <authorList>
            <person name="Barber R.D."/>
            <person name="Zhang L."/>
            <person name="Harnack M."/>
            <person name="Olson M.V."/>
            <person name="Kaul R."/>
            <person name="Ingram-Smith C."/>
            <person name="Smith K.S."/>
        </authorList>
    </citation>
    <scope>NUCLEOTIDE SEQUENCE [LARGE SCALE GENOMIC DNA]</scope>
    <source>
        <strain evidence="2">ATCC 5969 / DSM 3671 / JCM 10134 / NBRC 103675 / OCM 69 / GP-6</strain>
    </source>
</reference>
<name>F4BXU1_METSG</name>
<dbReference type="InParanoid" id="F4BXU1"/>
<keyword evidence="2" id="KW-1185">Reference proteome</keyword>
<dbReference type="HOGENOM" id="CLU_179875_1_0_2"/>
<sequence>MTSLNQDEVEAGLKRKGFQQSNNKHKYYHLYINGKKEAGTHVSHGKNQEIGPRLLGPMAKELGINIKDFVDLVRCPLTIEEYLNKRKERFVEGIKIIKR</sequence>
<gene>
    <name evidence="1" type="ordered locus">MCON_0713</name>
</gene>
<dbReference type="AlphaFoldDB" id="F4BXU1"/>
<dbReference type="EMBL" id="CP002565">
    <property type="protein sequence ID" value="AEB67525.1"/>
    <property type="molecule type" value="Genomic_DNA"/>
</dbReference>
<evidence type="ECO:0000313" key="1">
    <source>
        <dbReference type="EMBL" id="AEB67525.1"/>
    </source>
</evidence>
<accession>F4BXU1</accession>
<dbReference type="SUPFAM" id="SSF54786">
    <property type="entry name" value="YcfA/nrd intein domain"/>
    <property type="match status" value="1"/>
</dbReference>
<proteinExistence type="predicted"/>
<dbReference type="KEGG" id="mcj:MCON_0713"/>
<organism evidence="1 2">
    <name type="scientific">Methanothrix soehngenii (strain ATCC 5969 / DSM 3671 / JCM 10134 / NBRC 103675 / OCM 69 / GP-6)</name>
    <name type="common">Methanosaeta concilii</name>
    <dbReference type="NCBI Taxonomy" id="990316"/>
    <lineage>
        <taxon>Archaea</taxon>
        <taxon>Methanobacteriati</taxon>
        <taxon>Methanobacteriota</taxon>
        <taxon>Stenosarchaea group</taxon>
        <taxon>Methanomicrobia</taxon>
        <taxon>Methanotrichales</taxon>
        <taxon>Methanotrichaceae</taxon>
        <taxon>Methanothrix</taxon>
    </lineage>
</organism>
<evidence type="ECO:0008006" key="3">
    <source>
        <dbReference type="Google" id="ProtNLM"/>
    </source>
</evidence>